<name>A0ABV7FX07_9PROT</name>
<proteinExistence type="predicted"/>
<reference evidence="2" key="1">
    <citation type="journal article" date="2019" name="Int. J. Syst. Evol. Microbiol.">
        <title>The Global Catalogue of Microorganisms (GCM) 10K type strain sequencing project: providing services to taxonomists for standard genome sequencing and annotation.</title>
        <authorList>
            <consortium name="The Broad Institute Genomics Platform"/>
            <consortium name="The Broad Institute Genome Sequencing Center for Infectious Disease"/>
            <person name="Wu L."/>
            <person name="Ma J."/>
        </authorList>
    </citation>
    <scope>NUCLEOTIDE SEQUENCE [LARGE SCALE GENOMIC DNA]</scope>
    <source>
        <strain evidence="2">KCTC 52094</strain>
    </source>
</reference>
<comment type="caution">
    <text evidence="1">The sequence shown here is derived from an EMBL/GenBank/DDBJ whole genome shotgun (WGS) entry which is preliminary data.</text>
</comment>
<dbReference type="EMBL" id="JBHRTN010000008">
    <property type="protein sequence ID" value="MFC3124924.1"/>
    <property type="molecule type" value="Genomic_DNA"/>
</dbReference>
<sequence length="108" mass="11551">MPFDGADAPLPDLPDGAPLPLAEFLTLLGRHLPTLQARTDGPDHAGTWWLDLCWQGLTPGVAWTGAAFTIYGPGPTLPERPNAAVADAAAAARRLARMLQSWRVSVRQ</sequence>
<keyword evidence="2" id="KW-1185">Reference proteome</keyword>
<protein>
    <submittedName>
        <fullName evidence="1">Uncharacterized protein</fullName>
    </submittedName>
</protein>
<gene>
    <name evidence="1" type="ORF">ACFOD4_07625</name>
</gene>
<organism evidence="1 2">
    <name type="scientific">Teichococcus globiformis</name>
    <dbReference type="NCBI Taxonomy" id="2307229"/>
    <lineage>
        <taxon>Bacteria</taxon>
        <taxon>Pseudomonadati</taxon>
        <taxon>Pseudomonadota</taxon>
        <taxon>Alphaproteobacteria</taxon>
        <taxon>Acetobacterales</taxon>
        <taxon>Roseomonadaceae</taxon>
        <taxon>Roseomonas</taxon>
    </lineage>
</organism>
<dbReference type="RefSeq" id="WP_379595349.1">
    <property type="nucleotide sequence ID" value="NZ_JBHRTN010000008.1"/>
</dbReference>
<dbReference type="Proteomes" id="UP001595593">
    <property type="component" value="Unassembled WGS sequence"/>
</dbReference>
<evidence type="ECO:0000313" key="2">
    <source>
        <dbReference type="Proteomes" id="UP001595593"/>
    </source>
</evidence>
<evidence type="ECO:0000313" key="1">
    <source>
        <dbReference type="EMBL" id="MFC3124924.1"/>
    </source>
</evidence>
<accession>A0ABV7FX07</accession>